<evidence type="ECO:0000313" key="2">
    <source>
        <dbReference type="EMBL" id="PIS23397.1"/>
    </source>
</evidence>
<name>A0A2H0XEN8_UNCKA</name>
<dbReference type="Pfam" id="PF01402">
    <property type="entry name" value="RHH_1"/>
    <property type="match status" value="1"/>
</dbReference>
<dbReference type="InterPro" id="IPR013321">
    <property type="entry name" value="Arc_rbn_hlx_hlx"/>
</dbReference>
<dbReference type="Gene3D" id="1.10.1220.10">
    <property type="entry name" value="Met repressor-like"/>
    <property type="match status" value="1"/>
</dbReference>
<feature type="domain" description="Ribbon-helix-helix protein CopG" evidence="1">
    <location>
        <begin position="8"/>
        <end position="44"/>
    </location>
</feature>
<evidence type="ECO:0000259" key="1">
    <source>
        <dbReference type="Pfam" id="PF01402"/>
    </source>
</evidence>
<protein>
    <recommendedName>
        <fullName evidence="1">Ribbon-helix-helix protein CopG domain-containing protein</fullName>
    </recommendedName>
</protein>
<gene>
    <name evidence="2" type="ORF">COT49_00295</name>
</gene>
<organism evidence="2 3">
    <name type="scientific">candidate division WWE3 bacterium CG08_land_8_20_14_0_20_40_13</name>
    <dbReference type="NCBI Taxonomy" id="1975084"/>
    <lineage>
        <taxon>Bacteria</taxon>
        <taxon>Katanobacteria</taxon>
    </lineage>
</organism>
<dbReference type="EMBL" id="PEYT01000003">
    <property type="protein sequence ID" value="PIS23397.1"/>
    <property type="molecule type" value="Genomic_DNA"/>
</dbReference>
<dbReference type="InterPro" id="IPR010985">
    <property type="entry name" value="Ribbon_hlx_hlx"/>
</dbReference>
<dbReference type="Proteomes" id="UP000230340">
    <property type="component" value="Unassembled WGS sequence"/>
</dbReference>
<evidence type="ECO:0000313" key="3">
    <source>
        <dbReference type="Proteomes" id="UP000230340"/>
    </source>
</evidence>
<reference evidence="3" key="1">
    <citation type="submission" date="2017-09" db="EMBL/GenBank/DDBJ databases">
        <title>Depth-based differentiation of microbial function through sediment-hosted aquifers and enrichment of novel symbionts in the deep terrestrial subsurface.</title>
        <authorList>
            <person name="Probst A.J."/>
            <person name="Ladd B."/>
            <person name="Jarett J.K."/>
            <person name="Geller-Mcgrath D.E."/>
            <person name="Sieber C.M.K."/>
            <person name="Emerson J.B."/>
            <person name="Anantharaman K."/>
            <person name="Thomas B.C."/>
            <person name="Malmstrom R."/>
            <person name="Stieglmeier M."/>
            <person name="Klingl A."/>
            <person name="Woyke T."/>
            <person name="Ryan C.M."/>
            <person name="Banfield J.F."/>
        </authorList>
    </citation>
    <scope>NUCLEOTIDE SEQUENCE [LARGE SCALE GENOMIC DNA]</scope>
</reference>
<dbReference type="GO" id="GO:0006355">
    <property type="term" value="P:regulation of DNA-templated transcription"/>
    <property type="evidence" value="ECO:0007669"/>
    <property type="project" value="InterPro"/>
</dbReference>
<dbReference type="CDD" id="cd21631">
    <property type="entry name" value="RHH_CopG_NikR-like"/>
    <property type="match status" value="1"/>
</dbReference>
<dbReference type="SUPFAM" id="SSF47598">
    <property type="entry name" value="Ribbon-helix-helix"/>
    <property type="match status" value="1"/>
</dbReference>
<proteinExistence type="predicted"/>
<sequence>MYYMETMLTVRLDKQLVETLNTSVITQKKTRSQVVREALNSYLSQGVSPLSKMARIAKENRYEAPKDIVENFNFYLYGKR</sequence>
<dbReference type="AlphaFoldDB" id="A0A2H0XEN8"/>
<dbReference type="InterPro" id="IPR002145">
    <property type="entry name" value="CopG"/>
</dbReference>
<comment type="caution">
    <text evidence="2">The sequence shown here is derived from an EMBL/GenBank/DDBJ whole genome shotgun (WGS) entry which is preliminary data.</text>
</comment>
<accession>A0A2H0XEN8</accession>